<dbReference type="EMBL" id="OMOD01000136">
    <property type="protein sequence ID" value="SPF42093.1"/>
    <property type="molecule type" value="Genomic_DNA"/>
</dbReference>
<name>A0A2U3KQZ0_9BACT</name>
<protein>
    <submittedName>
        <fullName evidence="2">Uncharacterized protein</fullName>
    </submittedName>
</protein>
<feature type="transmembrane region" description="Helical" evidence="1">
    <location>
        <begin position="151"/>
        <end position="175"/>
    </location>
</feature>
<feature type="transmembrane region" description="Helical" evidence="1">
    <location>
        <begin position="184"/>
        <end position="203"/>
    </location>
</feature>
<evidence type="ECO:0000313" key="3">
    <source>
        <dbReference type="Proteomes" id="UP000238701"/>
    </source>
</evidence>
<accession>A0A2U3KQZ0</accession>
<feature type="transmembrane region" description="Helical" evidence="1">
    <location>
        <begin position="94"/>
        <end position="111"/>
    </location>
</feature>
<feature type="transmembrane region" description="Helical" evidence="1">
    <location>
        <begin position="57"/>
        <end position="82"/>
    </location>
</feature>
<reference evidence="3" key="1">
    <citation type="submission" date="2018-02" db="EMBL/GenBank/DDBJ databases">
        <authorList>
            <person name="Hausmann B."/>
        </authorList>
    </citation>
    <scope>NUCLEOTIDE SEQUENCE [LARGE SCALE GENOMIC DNA]</scope>
    <source>
        <strain evidence="3">Peat soil MAG SbA1</strain>
    </source>
</reference>
<gene>
    <name evidence="2" type="ORF">SBA1_420013</name>
</gene>
<keyword evidence="1" id="KW-0812">Transmembrane</keyword>
<organism evidence="2 3">
    <name type="scientific">Candidatus Sulfotelmatobacter kueseliae</name>
    <dbReference type="NCBI Taxonomy" id="2042962"/>
    <lineage>
        <taxon>Bacteria</taxon>
        <taxon>Pseudomonadati</taxon>
        <taxon>Acidobacteriota</taxon>
        <taxon>Terriglobia</taxon>
        <taxon>Terriglobales</taxon>
        <taxon>Candidatus Korobacteraceae</taxon>
        <taxon>Candidatus Sulfotelmatobacter</taxon>
    </lineage>
</organism>
<keyword evidence="1" id="KW-0472">Membrane</keyword>
<dbReference type="Proteomes" id="UP000238701">
    <property type="component" value="Unassembled WGS sequence"/>
</dbReference>
<dbReference type="OrthoDB" id="153320at2"/>
<keyword evidence="1" id="KW-1133">Transmembrane helix</keyword>
<evidence type="ECO:0000256" key="1">
    <source>
        <dbReference type="SAM" id="Phobius"/>
    </source>
</evidence>
<evidence type="ECO:0000313" key="2">
    <source>
        <dbReference type="EMBL" id="SPF42093.1"/>
    </source>
</evidence>
<proteinExistence type="predicted"/>
<dbReference type="AlphaFoldDB" id="A0A2U3KQZ0"/>
<feature type="transmembrane region" description="Helical" evidence="1">
    <location>
        <begin position="24"/>
        <end position="45"/>
    </location>
</feature>
<sequence>MNINNDPGAPLFSNALRFWELGRVLYNAVLTMVVLLWLVITWPHFRPAMTLGSFEALIVLALAANTCYCAAYIVDFFMQALLPSRAWRRFRQTLWALGMLFGILLANYWIVDEIYPYANQPPPAIGQGVNTLVNNVPPAAIASNMNFPAPLAVLGFLAACAGLFVALASILIFWFARKPKFAQCAVYALVAGAVVYSVLLFGFSTGSHTTTLARGQEKYFCEIDCHLAYSIADVKTQPDGRYVITLRTRFDETTISPQRPKDAPLTPSPRNVRLVDAAGREYAPVSIEGTPLLTPLKPGDSYTTQLEFDVPKDATGLRLLVNTTPAWPDHVVIGDENSWLHKKAYFAL</sequence>